<dbReference type="EMBL" id="JACJFM010000005">
    <property type="protein sequence ID" value="MBB1486138.1"/>
    <property type="molecule type" value="Genomic_DNA"/>
</dbReference>
<gene>
    <name evidence="2" type="ORF">H4O21_05915</name>
</gene>
<name>A0A839IMF7_9GAMM</name>
<keyword evidence="3" id="KW-1185">Reference proteome</keyword>
<accession>A0A839IMF7</accession>
<dbReference type="Proteomes" id="UP000565262">
    <property type="component" value="Unassembled WGS sequence"/>
</dbReference>
<evidence type="ECO:0000313" key="3">
    <source>
        <dbReference type="Proteomes" id="UP000565262"/>
    </source>
</evidence>
<proteinExistence type="predicted"/>
<comment type="caution">
    <text evidence="2">The sequence shown here is derived from an EMBL/GenBank/DDBJ whole genome shotgun (WGS) entry which is preliminary data.</text>
</comment>
<evidence type="ECO:0008006" key="4">
    <source>
        <dbReference type="Google" id="ProtNLM"/>
    </source>
</evidence>
<organism evidence="2 3">
    <name type="scientific">Oceanospirillum sediminis</name>
    <dbReference type="NCBI Taxonomy" id="2760088"/>
    <lineage>
        <taxon>Bacteria</taxon>
        <taxon>Pseudomonadati</taxon>
        <taxon>Pseudomonadota</taxon>
        <taxon>Gammaproteobacteria</taxon>
        <taxon>Oceanospirillales</taxon>
        <taxon>Oceanospirillaceae</taxon>
        <taxon>Oceanospirillum</taxon>
    </lineage>
</organism>
<evidence type="ECO:0000256" key="1">
    <source>
        <dbReference type="SAM" id="MobiDB-lite"/>
    </source>
</evidence>
<feature type="region of interest" description="Disordered" evidence="1">
    <location>
        <begin position="559"/>
        <end position="583"/>
    </location>
</feature>
<dbReference type="RefSeq" id="WP_182807919.1">
    <property type="nucleotide sequence ID" value="NZ_JACJFM010000005.1"/>
</dbReference>
<reference evidence="2 3" key="1">
    <citation type="submission" date="2020-08" db="EMBL/GenBank/DDBJ databases">
        <title>Oceanospirillum sp. nov. isolated from marine sediment.</title>
        <authorList>
            <person name="Ji X."/>
        </authorList>
    </citation>
    <scope>NUCLEOTIDE SEQUENCE [LARGE SCALE GENOMIC DNA]</scope>
    <source>
        <strain evidence="2 3">D5</strain>
    </source>
</reference>
<dbReference type="AlphaFoldDB" id="A0A839IMF7"/>
<sequence>MSNDTKHIFVLVAGTVDPICLTPSSIKRAASYTSSNNYWAENKAFIDKLKMLCQQHPNLALFDVHGWSGDNTKTNREIAGAYLANRLCGSNGQAAYYSGYRKKNVAFHLIGHSHGGNVLNEFTKRAAVAPEWPEQWQIKSITYLSTPFFNQLHQLDCTRFSPDCRIINVTNDFDLTQRVIADFSMYDLVSAYNLVKDDTPTLARVVNETSVAGIRVKLLSIKNKLPQSSFLRIFLNSAGYKFSKTDGREIYQETLLVLSDCRKILIELRGAVDKLSQTLYYASDDAVKRYSEESTRYFVSPSLKEELDTLLAVLIQDITNICDAIEKRNDSSDYSILPLIKDISDELNHIIDFLTLDASRASGPVVDLLFKVIDNQIEFFDNTSATPEEQLTDEFRSRLSHINITRKDQYYSNIDQGEFNDFISRLQQSEQDYELSDNQKNLLKICINLLAPQTELCGFKQGLAEANKSMDSALGSGFRRFFARSLTLWGNIKPVRKMAFRIQDLLKSYEQLLKEQHGDKTLLDEKILPGSLAHFSVVSHSVSRQDLYPEVIELLKPQFEPEITPQADEDSQQQAKAVSTDEE</sequence>
<protein>
    <recommendedName>
        <fullName evidence="4">Alpha/beta hydrolase</fullName>
    </recommendedName>
</protein>
<evidence type="ECO:0000313" key="2">
    <source>
        <dbReference type="EMBL" id="MBB1486138.1"/>
    </source>
</evidence>